<proteinExistence type="predicted"/>
<evidence type="ECO:0000313" key="1">
    <source>
        <dbReference type="EMBL" id="SHG51766.1"/>
    </source>
</evidence>
<sequence>MTRTNIELDDRLVQNVMRRYGVKTKREAVDVALRRASIEPMTVEEMLAMQGTGWGDGELELEDVRPGYVPWDD</sequence>
<protein>
    <submittedName>
        <fullName evidence="1">Antitoxin of type II TA system, VapB</fullName>
    </submittedName>
</protein>
<dbReference type="Pfam" id="PF09957">
    <property type="entry name" value="VapB_antitoxin"/>
    <property type="match status" value="1"/>
</dbReference>
<dbReference type="RefSeq" id="WP_143168124.1">
    <property type="nucleotide sequence ID" value="NZ_FQVU01000003.1"/>
</dbReference>
<evidence type="ECO:0000313" key="2">
    <source>
        <dbReference type="Proteomes" id="UP000186132"/>
    </source>
</evidence>
<dbReference type="OrthoDB" id="4563074at2"/>
<gene>
    <name evidence="1" type="ORF">SAMN05443575_2146</name>
</gene>
<dbReference type="STRING" id="1206085.SAMN05443575_2146"/>
<keyword evidence="2" id="KW-1185">Reference proteome</keyword>
<dbReference type="Proteomes" id="UP000186132">
    <property type="component" value="Unassembled WGS sequence"/>
</dbReference>
<dbReference type="EMBL" id="FQVU01000003">
    <property type="protein sequence ID" value="SHG51766.1"/>
    <property type="molecule type" value="Genomic_DNA"/>
</dbReference>
<accession>A0A1M5KFY5</accession>
<reference evidence="1 2" key="1">
    <citation type="submission" date="2016-11" db="EMBL/GenBank/DDBJ databases">
        <authorList>
            <person name="Jaros S."/>
            <person name="Januszkiewicz K."/>
            <person name="Wedrychowicz H."/>
        </authorList>
    </citation>
    <scope>NUCLEOTIDE SEQUENCE [LARGE SCALE GENOMIC DNA]</scope>
    <source>
        <strain evidence="1 2">DSM 45627</strain>
    </source>
</reference>
<dbReference type="InterPro" id="IPR019239">
    <property type="entry name" value="VapB_antitoxin"/>
</dbReference>
<name>A0A1M5KFY5_9ACTN</name>
<organism evidence="1 2">
    <name type="scientific">Jatrophihabitans endophyticus</name>
    <dbReference type="NCBI Taxonomy" id="1206085"/>
    <lineage>
        <taxon>Bacteria</taxon>
        <taxon>Bacillati</taxon>
        <taxon>Actinomycetota</taxon>
        <taxon>Actinomycetes</taxon>
        <taxon>Jatrophihabitantales</taxon>
        <taxon>Jatrophihabitantaceae</taxon>
        <taxon>Jatrophihabitans</taxon>
    </lineage>
</organism>
<dbReference type="AlphaFoldDB" id="A0A1M5KFY5"/>